<evidence type="ECO:0000313" key="2">
    <source>
        <dbReference type="Proteomes" id="UP001604336"/>
    </source>
</evidence>
<dbReference type="AlphaFoldDB" id="A0ABD1RW42"/>
<evidence type="ECO:0000313" key="1">
    <source>
        <dbReference type="EMBL" id="KAL2491902.1"/>
    </source>
</evidence>
<dbReference type="Gene3D" id="3.30.420.10">
    <property type="entry name" value="Ribonuclease H-like superfamily/Ribonuclease H"/>
    <property type="match status" value="1"/>
</dbReference>
<name>A0ABD1RW42_9LAMI</name>
<reference evidence="2" key="1">
    <citation type="submission" date="2024-07" db="EMBL/GenBank/DDBJ databases">
        <title>Two chromosome-level genome assemblies of Korean endemic species Abeliophyllum distichum and Forsythia ovata (Oleaceae).</title>
        <authorList>
            <person name="Jang H."/>
        </authorList>
    </citation>
    <scope>NUCLEOTIDE SEQUENCE [LARGE SCALE GENOMIC DNA]</scope>
</reference>
<gene>
    <name evidence="1" type="ORF">Adt_27530</name>
</gene>
<dbReference type="PANTHER" id="PTHR48475">
    <property type="entry name" value="RIBONUCLEASE H"/>
    <property type="match status" value="1"/>
</dbReference>
<sequence>MRARKIQIYRDSQLVVSQVNKTYTAREPSMVAYLKKAKDLLSHFEMKEIIAYLTDSPEDKEETRKLCRKATKFTLQDGIIYKRGFSHLLLCCITQDEANYVMKEIQEKIYGNHSGGIALA</sequence>
<organism evidence="1 2">
    <name type="scientific">Abeliophyllum distichum</name>
    <dbReference type="NCBI Taxonomy" id="126358"/>
    <lineage>
        <taxon>Eukaryota</taxon>
        <taxon>Viridiplantae</taxon>
        <taxon>Streptophyta</taxon>
        <taxon>Embryophyta</taxon>
        <taxon>Tracheophyta</taxon>
        <taxon>Spermatophyta</taxon>
        <taxon>Magnoliopsida</taxon>
        <taxon>eudicotyledons</taxon>
        <taxon>Gunneridae</taxon>
        <taxon>Pentapetalae</taxon>
        <taxon>asterids</taxon>
        <taxon>lamiids</taxon>
        <taxon>Lamiales</taxon>
        <taxon>Oleaceae</taxon>
        <taxon>Forsythieae</taxon>
        <taxon>Abeliophyllum</taxon>
    </lineage>
</organism>
<dbReference type="InterPro" id="IPR036397">
    <property type="entry name" value="RNaseH_sf"/>
</dbReference>
<protein>
    <submittedName>
        <fullName evidence="1">Ribonuclease H</fullName>
    </submittedName>
</protein>
<dbReference type="EMBL" id="JBFOLK010000008">
    <property type="protein sequence ID" value="KAL2491902.1"/>
    <property type="molecule type" value="Genomic_DNA"/>
</dbReference>
<accession>A0ABD1RW42</accession>
<keyword evidence="2" id="KW-1185">Reference proteome</keyword>
<comment type="caution">
    <text evidence="1">The sequence shown here is derived from an EMBL/GenBank/DDBJ whole genome shotgun (WGS) entry which is preliminary data.</text>
</comment>
<dbReference type="PANTHER" id="PTHR48475:SF2">
    <property type="entry name" value="RIBONUCLEASE H"/>
    <property type="match status" value="1"/>
</dbReference>
<dbReference type="Proteomes" id="UP001604336">
    <property type="component" value="Unassembled WGS sequence"/>
</dbReference>
<proteinExistence type="predicted"/>